<dbReference type="AlphaFoldDB" id="A0A7X3MGJ9"/>
<dbReference type="InterPro" id="IPR042267">
    <property type="entry name" value="VTC_sf"/>
</dbReference>
<name>A0A7X3MGJ9_9FIRM</name>
<organism evidence="2 3">
    <name type="scientific">Sporofaciens musculi</name>
    <dbReference type="NCBI Taxonomy" id="2681861"/>
    <lineage>
        <taxon>Bacteria</taxon>
        <taxon>Bacillati</taxon>
        <taxon>Bacillota</taxon>
        <taxon>Clostridia</taxon>
        <taxon>Lachnospirales</taxon>
        <taxon>Lachnospiraceae</taxon>
        <taxon>Sporofaciens</taxon>
    </lineage>
</organism>
<dbReference type="Pfam" id="PF09359">
    <property type="entry name" value="VTC"/>
    <property type="match status" value="1"/>
</dbReference>
<dbReference type="Proteomes" id="UP000460412">
    <property type="component" value="Unassembled WGS sequence"/>
</dbReference>
<dbReference type="RefSeq" id="WP_159751172.1">
    <property type="nucleotide sequence ID" value="NZ_CASSPE010000114.1"/>
</dbReference>
<keyword evidence="3" id="KW-1185">Reference proteome</keyword>
<evidence type="ECO:0000259" key="1">
    <source>
        <dbReference type="Pfam" id="PF09359"/>
    </source>
</evidence>
<gene>
    <name evidence="2" type="ORF">GN277_11550</name>
</gene>
<dbReference type="EMBL" id="WUQX01000001">
    <property type="protein sequence ID" value="MXP75996.1"/>
    <property type="molecule type" value="Genomic_DNA"/>
</dbReference>
<evidence type="ECO:0000313" key="3">
    <source>
        <dbReference type="Proteomes" id="UP000460412"/>
    </source>
</evidence>
<dbReference type="CDD" id="cd07750">
    <property type="entry name" value="PolyPPase_VTC_like"/>
    <property type="match status" value="1"/>
</dbReference>
<proteinExistence type="predicted"/>
<dbReference type="InterPro" id="IPR033469">
    <property type="entry name" value="CYTH-like_dom_sf"/>
</dbReference>
<feature type="domain" description="VTC" evidence="1">
    <location>
        <begin position="9"/>
        <end position="223"/>
    </location>
</feature>
<reference evidence="2 3" key="1">
    <citation type="submission" date="2019-12" db="EMBL/GenBank/DDBJ databases">
        <title>Sporaefaciens musculi gen. nov., sp. nov., a novel bacterium isolated from the caecum of an obese mouse.</title>
        <authorList>
            <person name="Rasmussen T.S."/>
            <person name="Streidl T."/>
            <person name="Hitch T.C.A."/>
            <person name="Wortmann E."/>
            <person name="Deptula P."/>
            <person name="Hansen M."/>
            <person name="Nielsen D.S."/>
            <person name="Clavel T."/>
            <person name="Vogensen F.K."/>
        </authorList>
    </citation>
    <scope>NUCLEOTIDE SEQUENCE [LARGE SCALE GENOMIC DNA]</scope>
    <source>
        <strain evidence="2 3">WCA-9-b2</strain>
    </source>
</reference>
<evidence type="ECO:0000313" key="2">
    <source>
        <dbReference type="EMBL" id="MXP75996.1"/>
    </source>
</evidence>
<sequence>MSDQNVFERVEKKYRLNQKQYDSFRNAAAKKLHMDEYGLHTIRNIYYDTPNYELIRRSIDKPKYKEKLRLRGYGEIQDESVVFLEIKKKYQGVVYKRRTQLAFMQAQEYLESGSITKKNQILKEIDYFIKFYRPKPRVYLAYDREAFVGNEDENLRITIDQNIRSRSHRLELSYDGECKMLNPGEYLMEIKVKEAYPMWLADLLGKLEIYPVSFSKYGAVYAQAMRNEAEREEKRICLQVY</sequence>
<dbReference type="GO" id="GO:0006799">
    <property type="term" value="P:polyphosphate biosynthetic process"/>
    <property type="evidence" value="ECO:0007669"/>
    <property type="project" value="UniProtKB-ARBA"/>
</dbReference>
<dbReference type="Gene3D" id="3.20.100.30">
    <property type="entry name" value="VTC, catalytic tunnel domain"/>
    <property type="match status" value="1"/>
</dbReference>
<dbReference type="InterPro" id="IPR018966">
    <property type="entry name" value="VTC_domain"/>
</dbReference>
<dbReference type="SUPFAM" id="SSF55154">
    <property type="entry name" value="CYTH-like phosphatases"/>
    <property type="match status" value="1"/>
</dbReference>
<protein>
    <submittedName>
        <fullName evidence="2">VTC domain-containing protein</fullName>
    </submittedName>
</protein>
<accession>A0A7X3MGJ9</accession>
<comment type="caution">
    <text evidence="2">The sequence shown here is derived from an EMBL/GenBank/DDBJ whole genome shotgun (WGS) entry which is preliminary data.</text>
</comment>